<evidence type="ECO:0000313" key="3">
    <source>
        <dbReference type="Proteomes" id="UP001500151"/>
    </source>
</evidence>
<organism evidence="2 3">
    <name type="scientific">Streptomyces vastus</name>
    <dbReference type="NCBI Taxonomy" id="285451"/>
    <lineage>
        <taxon>Bacteria</taxon>
        <taxon>Bacillati</taxon>
        <taxon>Actinomycetota</taxon>
        <taxon>Actinomycetes</taxon>
        <taxon>Kitasatosporales</taxon>
        <taxon>Streptomycetaceae</taxon>
        <taxon>Streptomyces</taxon>
    </lineage>
</organism>
<gene>
    <name evidence="2" type="ORF">GCM10010307_69190</name>
</gene>
<accession>A0ABP6E1B1</accession>
<evidence type="ECO:0000313" key="2">
    <source>
        <dbReference type="EMBL" id="GAA2656006.1"/>
    </source>
</evidence>
<proteinExistence type="predicted"/>
<protein>
    <submittedName>
        <fullName evidence="2">Uncharacterized protein</fullName>
    </submittedName>
</protein>
<evidence type="ECO:0000256" key="1">
    <source>
        <dbReference type="SAM" id="MobiDB-lite"/>
    </source>
</evidence>
<keyword evidence="3" id="KW-1185">Reference proteome</keyword>
<reference evidence="3" key="1">
    <citation type="journal article" date="2019" name="Int. J. Syst. Evol. Microbiol.">
        <title>The Global Catalogue of Microorganisms (GCM) 10K type strain sequencing project: providing services to taxonomists for standard genome sequencing and annotation.</title>
        <authorList>
            <consortium name="The Broad Institute Genomics Platform"/>
            <consortium name="The Broad Institute Genome Sequencing Center for Infectious Disease"/>
            <person name="Wu L."/>
            <person name="Ma J."/>
        </authorList>
    </citation>
    <scope>NUCLEOTIDE SEQUENCE [LARGE SCALE GENOMIC DNA]</scope>
    <source>
        <strain evidence="3">JCM 4524</strain>
    </source>
</reference>
<feature type="region of interest" description="Disordered" evidence="1">
    <location>
        <begin position="47"/>
        <end position="69"/>
    </location>
</feature>
<sequence length="69" mass="7438">MPHVRVSTRELGLSSWGIHVRSGEMPEPGDGTKAPFLPPRRIVGHKGAGKFAQDIQTADTESSLRGSSR</sequence>
<dbReference type="EMBL" id="BAAASJ010000112">
    <property type="protein sequence ID" value="GAA2656006.1"/>
    <property type="molecule type" value="Genomic_DNA"/>
</dbReference>
<comment type="caution">
    <text evidence="2">The sequence shown here is derived from an EMBL/GenBank/DDBJ whole genome shotgun (WGS) entry which is preliminary data.</text>
</comment>
<feature type="compositionally biased region" description="Polar residues" evidence="1">
    <location>
        <begin position="54"/>
        <end position="69"/>
    </location>
</feature>
<dbReference type="Proteomes" id="UP001500151">
    <property type="component" value="Unassembled WGS sequence"/>
</dbReference>
<name>A0ABP6E1B1_9ACTN</name>